<proteinExistence type="predicted"/>
<keyword evidence="2" id="KW-1185">Reference proteome</keyword>
<dbReference type="Proteomes" id="UP001229313">
    <property type="component" value="Chromosome"/>
</dbReference>
<dbReference type="EMBL" id="CP133568">
    <property type="protein sequence ID" value="WMT02844.1"/>
    <property type="molecule type" value="Genomic_DNA"/>
</dbReference>
<sequence length="172" mass="19644">MNAEKSTHYRKVFDSPYLSSMDVVEPIDLTIERVTQESDKTKKSKDTFNTAYFAEKFIRQGEKLKPMILNATNSKMMAKLADSPFIEDWAGIRIRVYVEKGIKFGRDTVDGLRILPAPERKWITPDSRMWEAAKAAYVRDGNLAKVLAKADMSDEHIEQLKRECAPPEEDAA</sequence>
<name>A0ABY9P920_9GAMM</name>
<reference evidence="1 2" key="1">
    <citation type="submission" date="2023-08" db="EMBL/GenBank/DDBJ databases">
        <title>The whole genome sequence of Lysobacter yananisis.</title>
        <authorList>
            <person name="Sun H."/>
        </authorList>
    </citation>
    <scope>NUCLEOTIDE SEQUENCE [LARGE SCALE GENOMIC DNA]</scope>
    <source>
        <strain evidence="1 2">SNNU513</strain>
    </source>
</reference>
<accession>A0ABY9P920</accession>
<protein>
    <submittedName>
        <fullName evidence="1">Uncharacterized protein</fullName>
    </submittedName>
</protein>
<organism evidence="1 2">
    <name type="scientific">Lysobacter yananisis</name>
    <dbReference type="NCBI Taxonomy" id="1003114"/>
    <lineage>
        <taxon>Bacteria</taxon>
        <taxon>Pseudomonadati</taxon>
        <taxon>Pseudomonadota</taxon>
        <taxon>Gammaproteobacteria</taxon>
        <taxon>Lysobacterales</taxon>
        <taxon>Lysobacteraceae</taxon>
        <taxon>Lysobacter</taxon>
    </lineage>
</organism>
<evidence type="ECO:0000313" key="1">
    <source>
        <dbReference type="EMBL" id="WMT02844.1"/>
    </source>
</evidence>
<gene>
    <name evidence="1" type="ORF">RDV84_23250</name>
</gene>
<dbReference type="RefSeq" id="WP_309151780.1">
    <property type="nucleotide sequence ID" value="NZ_CP133568.1"/>
</dbReference>
<evidence type="ECO:0000313" key="2">
    <source>
        <dbReference type="Proteomes" id="UP001229313"/>
    </source>
</evidence>